<protein>
    <recommendedName>
        <fullName evidence="6">DUF19 domain-containing protein</fullName>
    </recommendedName>
</protein>
<feature type="transmembrane region" description="Helical" evidence="2">
    <location>
        <begin position="184"/>
        <end position="207"/>
    </location>
</feature>
<feature type="region of interest" description="Disordered" evidence="1">
    <location>
        <begin position="225"/>
        <end position="247"/>
    </location>
</feature>
<reference evidence="4" key="3">
    <citation type="submission" date="2015-06" db="UniProtKB">
        <authorList>
            <consortium name="EnsemblMetazoa"/>
        </authorList>
    </citation>
    <scope>IDENTIFICATION</scope>
</reference>
<reference evidence="5" key="1">
    <citation type="submission" date="2012-12" db="EMBL/GenBank/DDBJ databases">
        <authorList>
            <person name="Hellsten U."/>
            <person name="Grimwood J."/>
            <person name="Chapman J.A."/>
            <person name="Shapiro H."/>
            <person name="Aerts A."/>
            <person name="Otillar R.P."/>
            <person name="Terry A.Y."/>
            <person name="Boore J.L."/>
            <person name="Simakov O."/>
            <person name="Marletaz F."/>
            <person name="Cho S.-J."/>
            <person name="Edsinger-Gonzales E."/>
            <person name="Havlak P."/>
            <person name="Kuo D.-H."/>
            <person name="Larsson T."/>
            <person name="Lv J."/>
            <person name="Arendt D."/>
            <person name="Savage R."/>
            <person name="Osoegawa K."/>
            <person name="de Jong P."/>
            <person name="Lindberg D.R."/>
            <person name="Seaver E.C."/>
            <person name="Weisblat D.A."/>
            <person name="Putnam N.H."/>
            <person name="Grigoriev I.V."/>
            <person name="Rokhsar D.S."/>
        </authorList>
    </citation>
    <scope>NUCLEOTIDE SEQUENCE</scope>
    <source>
        <strain evidence="5">I ESC-2004</strain>
    </source>
</reference>
<dbReference type="AlphaFoldDB" id="R7TNZ7"/>
<keyword evidence="5" id="KW-1185">Reference proteome</keyword>
<sequence>MASASAVSLKPAWITAVRRHFCSDFTKSVELALILCLKVLCSYDQALICNRPLEQNCLNQDRHLTEGIQLAARYLCGEGFEIYRDTRHCFAKAELLTSVSACNDSYMNAMSSLPHRSGSFQEKTKLVCRFMKDIVSCVGEATRRVCSEEAAKWISTLKEILMQPAHHKIRCHERLVRPESKRSIIVGISIGACLGFLSLILVVLLLCRKQMTAYTKASKWLSTKSRNTSLGPGRPYSNGGPSVTSAGGASTAPLLLDISPKKAGPNTKVDYSQLRDVDSRCSIQMEQSVATAAAR</sequence>
<dbReference type="Proteomes" id="UP000014760">
    <property type="component" value="Unassembled WGS sequence"/>
</dbReference>
<organism evidence="3">
    <name type="scientific">Capitella teleta</name>
    <name type="common">Polychaete worm</name>
    <dbReference type="NCBI Taxonomy" id="283909"/>
    <lineage>
        <taxon>Eukaryota</taxon>
        <taxon>Metazoa</taxon>
        <taxon>Spiralia</taxon>
        <taxon>Lophotrochozoa</taxon>
        <taxon>Annelida</taxon>
        <taxon>Polychaeta</taxon>
        <taxon>Sedentaria</taxon>
        <taxon>Scolecida</taxon>
        <taxon>Capitellidae</taxon>
        <taxon>Capitella</taxon>
    </lineage>
</organism>
<name>R7TNZ7_CAPTE</name>
<evidence type="ECO:0000313" key="4">
    <source>
        <dbReference type="EnsemblMetazoa" id="CapteP197299"/>
    </source>
</evidence>
<evidence type="ECO:0000256" key="1">
    <source>
        <dbReference type="SAM" id="MobiDB-lite"/>
    </source>
</evidence>
<evidence type="ECO:0000256" key="2">
    <source>
        <dbReference type="SAM" id="Phobius"/>
    </source>
</evidence>
<gene>
    <name evidence="3" type="ORF">CAPTEDRAFT_197299</name>
</gene>
<dbReference type="EnsemblMetazoa" id="CapteT197299">
    <property type="protein sequence ID" value="CapteP197299"/>
    <property type="gene ID" value="CapteG197299"/>
</dbReference>
<proteinExistence type="predicted"/>
<evidence type="ECO:0008006" key="6">
    <source>
        <dbReference type="Google" id="ProtNLM"/>
    </source>
</evidence>
<reference evidence="3 5" key="2">
    <citation type="journal article" date="2013" name="Nature">
        <title>Insights into bilaterian evolution from three spiralian genomes.</title>
        <authorList>
            <person name="Simakov O."/>
            <person name="Marletaz F."/>
            <person name="Cho S.J."/>
            <person name="Edsinger-Gonzales E."/>
            <person name="Havlak P."/>
            <person name="Hellsten U."/>
            <person name="Kuo D.H."/>
            <person name="Larsson T."/>
            <person name="Lv J."/>
            <person name="Arendt D."/>
            <person name="Savage R."/>
            <person name="Osoegawa K."/>
            <person name="de Jong P."/>
            <person name="Grimwood J."/>
            <person name="Chapman J.A."/>
            <person name="Shapiro H."/>
            <person name="Aerts A."/>
            <person name="Otillar R.P."/>
            <person name="Terry A.Y."/>
            <person name="Boore J.L."/>
            <person name="Grigoriev I.V."/>
            <person name="Lindberg D.R."/>
            <person name="Seaver E.C."/>
            <person name="Weisblat D.A."/>
            <person name="Putnam N.H."/>
            <person name="Rokhsar D.S."/>
        </authorList>
    </citation>
    <scope>NUCLEOTIDE SEQUENCE</scope>
    <source>
        <strain evidence="3 5">I ESC-2004</strain>
    </source>
</reference>
<keyword evidence="2" id="KW-1133">Transmembrane helix</keyword>
<keyword evidence="2" id="KW-0812">Transmembrane</keyword>
<dbReference type="EMBL" id="AMQN01011861">
    <property type="status" value="NOT_ANNOTATED_CDS"/>
    <property type="molecule type" value="Genomic_DNA"/>
</dbReference>
<accession>R7TNZ7</accession>
<dbReference type="HOGENOM" id="CLU_944129_0_0_1"/>
<evidence type="ECO:0000313" key="3">
    <source>
        <dbReference type="EMBL" id="ELT95349.1"/>
    </source>
</evidence>
<dbReference type="EMBL" id="KB309148">
    <property type="protein sequence ID" value="ELT95349.1"/>
    <property type="molecule type" value="Genomic_DNA"/>
</dbReference>
<evidence type="ECO:0000313" key="5">
    <source>
        <dbReference type="Proteomes" id="UP000014760"/>
    </source>
</evidence>
<keyword evidence="2" id="KW-0472">Membrane</keyword>